<dbReference type="AlphaFoldDB" id="A0A2Z2KGD9"/>
<dbReference type="Gene3D" id="1.25.40.10">
    <property type="entry name" value="Tetratricopeptide repeat domain"/>
    <property type="match status" value="1"/>
</dbReference>
<dbReference type="InterPro" id="IPR006597">
    <property type="entry name" value="Sel1-like"/>
</dbReference>
<dbReference type="SUPFAM" id="SSF81901">
    <property type="entry name" value="HCP-like"/>
    <property type="match status" value="1"/>
</dbReference>
<dbReference type="EMBL" id="CP021780">
    <property type="protein sequence ID" value="ASA24907.1"/>
    <property type="molecule type" value="Genomic_DNA"/>
</dbReference>
<name>A0A2Z2KGD9_9BACL</name>
<organism evidence="1 2">
    <name type="scientific">Paenibacillus donghaensis</name>
    <dbReference type="NCBI Taxonomy" id="414771"/>
    <lineage>
        <taxon>Bacteria</taxon>
        <taxon>Bacillati</taxon>
        <taxon>Bacillota</taxon>
        <taxon>Bacilli</taxon>
        <taxon>Bacillales</taxon>
        <taxon>Paenibacillaceae</taxon>
        <taxon>Paenibacillus</taxon>
    </lineage>
</organism>
<dbReference type="OrthoDB" id="3078607at2"/>
<sequence>MQNNFCINCGAEFIHIAKFCFNCGAPVTGNNTNKIENSTEITMESLVENKSSTPSVEFRIQGRTLSFSADMVEYNKLRTLFSSHASKSKTDFDVYYHSSVKSFDDLFDKAFPAFIESVTASLKFGVSVLMKYGVDDVDFDKLAELAANDIDIPKYISPFMEAAEKIEEYAENLSNYKNLSRAGRSRWQGGGFGLGGAIKGALTAGALNMGTGMVRGIGDSLSNAGDRAKIAGMKKKIFTDHRTLGLLVEGIHECCFGIFYSVWSILEDENRIPLIEFDTEKLNARANNLITQYASDKSLYDKVIDVLCECIRNCPYSVSYYSNLYSIVKDSRQEILKAVDYFGLQAEYREAIISLDRSRLISIKEMPDDTMANIDKKIKELDRLRQDNPELDVSTLNSSLTEKKNSLSRQMQQQASINTSLEQVDRVRNPIDEAFRNRNLEYIWTQIGNGNSYAEYAMEKYYKDSICHNCIEKYDVTEMTNLLGDVQKRANNGNIYAKYLLADIDYAMYGRDRRNSSKEKEAARVVIEMAAKGNTSAIAMQGFWGSHGYNNATTSKSSAITLLEEAVNRQHPTALAWLGSYYRTGEHGLTRNKEKAEMMLKLAAAYDHPYGKKELEKLNSGSTSSSSCFITTAVCDSLGREDDGYELNTFRAFRDNWHTNLADGESLIKEYYSVAPILVDRINAMLDKDAIYKGLWDVYLKECLLAIENGWYQRCKEIYIGMVEDLKLQYL</sequence>
<dbReference type="NCBIfam" id="NF041770">
    <property type="entry name" value="CFI_box_CTERM"/>
    <property type="match status" value="1"/>
</dbReference>
<proteinExistence type="predicted"/>
<dbReference type="KEGG" id="pdh:B9T62_31635"/>
<dbReference type="InterPro" id="IPR011990">
    <property type="entry name" value="TPR-like_helical_dom_sf"/>
</dbReference>
<dbReference type="SMART" id="SM00671">
    <property type="entry name" value="SEL1"/>
    <property type="match status" value="1"/>
</dbReference>
<dbReference type="RefSeq" id="WP_087918876.1">
    <property type="nucleotide sequence ID" value="NZ_CP021780.1"/>
</dbReference>
<protein>
    <recommendedName>
        <fullName evidence="3">Zinc-ribbon domain-containing protein</fullName>
    </recommendedName>
</protein>
<dbReference type="Proteomes" id="UP000249890">
    <property type="component" value="Chromosome"/>
</dbReference>
<reference evidence="1 2" key="1">
    <citation type="submission" date="2017-06" db="EMBL/GenBank/DDBJ databases">
        <title>Complete genome sequence of Paenibacillus donghaensis KCTC 13049T isolated from East Sea sediment, South Korea.</title>
        <authorList>
            <person name="Jung B.K."/>
            <person name="Hong S.-J."/>
            <person name="Shin J.-H."/>
        </authorList>
    </citation>
    <scope>NUCLEOTIDE SEQUENCE [LARGE SCALE GENOMIC DNA]</scope>
    <source>
        <strain evidence="1 2">KCTC 13049</strain>
    </source>
</reference>
<evidence type="ECO:0000313" key="1">
    <source>
        <dbReference type="EMBL" id="ASA24907.1"/>
    </source>
</evidence>
<evidence type="ECO:0000313" key="2">
    <source>
        <dbReference type="Proteomes" id="UP000249890"/>
    </source>
</evidence>
<gene>
    <name evidence="1" type="ORF">B9T62_31635</name>
</gene>
<keyword evidence="2" id="KW-1185">Reference proteome</keyword>
<dbReference type="InterPro" id="IPR049886">
    <property type="entry name" value="CFI_box_CTERM_dom"/>
</dbReference>
<accession>A0A2Z2KGD9</accession>
<evidence type="ECO:0008006" key="3">
    <source>
        <dbReference type="Google" id="ProtNLM"/>
    </source>
</evidence>